<dbReference type="Pfam" id="PF13432">
    <property type="entry name" value="TPR_16"/>
    <property type="match status" value="1"/>
</dbReference>
<keyword evidence="3" id="KW-1185">Reference proteome</keyword>
<dbReference type="RefSeq" id="WP_090080682.1">
    <property type="nucleotide sequence ID" value="NZ_FOQT01000004.1"/>
</dbReference>
<dbReference type="PANTHER" id="PTHR12558:SF13">
    <property type="entry name" value="CELL DIVISION CYCLE PROTEIN 27 HOMOLOG"/>
    <property type="match status" value="1"/>
</dbReference>
<feature type="repeat" description="TPR" evidence="1">
    <location>
        <begin position="265"/>
        <end position="298"/>
    </location>
</feature>
<dbReference type="SMART" id="SM00028">
    <property type="entry name" value="TPR"/>
    <property type="match status" value="9"/>
</dbReference>
<dbReference type="Pfam" id="PF13176">
    <property type="entry name" value="TPR_7"/>
    <property type="match status" value="1"/>
</dbReference>
<dbReference type="Gene3D" id="1.25.40.10">
    <property type="entry name" value="Tetratricopeptide repeat domain"/>
    <property type="match status" value="2"/>
</dbReference>
<evidence type="ECO:0000313" key="3">
    <source>
        <dbReference type="Proteomes" id="UP000198931"/>
    </source>
</evidence>
<dbReference type="SUPFAM" id="SSF48452">
    <property type="entry name" value="TPR-like"/>
    <property type="match status" value="2"/>
</dbReference>
<dbReference type="OrthoDB" id="9803982at2"/>
<sequence>MEEFFENELVKKFEDMVENNEELYFDTEEYEEIIIYYLEMGDIIYAETATNFALKLHPNSLEIKIKQLEVFLDLEEYTKAKTLLLELKESGQENTDFLICCAKYYSNLGNPKKSIDYCEKALALKEEENFLHNFIADEYHNLGDPFSALKHYKIALKLDSQDDYSLENAMVCFNEMNRGDEAIDFLNTYLDEFPFAETAWFEYGQFYFNKKNYEEAIKGFDYLLAINSQSVGVYANKAACYEAMKEWHKAIEVYEEMLDLEYTKAFTLYKIGLCYKEAKLPIQALNFFQKSLREDPQFYLSMLEQSYIYEEMGSMKEALHFAKEASLLNVFNLEYQKRLAFLYIDAGDFEESLVCIKILLDHEPDRFYNWYAFTEVLMLLGEYSQALESLEKAIKVHNRAELFYQQSNCYFHLKEDKKGRESLKIALSLDEDIAEDMQQKYPFIKDQVKKVRAKKK</sequence>
<dbReference type="PANTHER" id="PTHR12558">
    <property type="entry name" value="CELL DIVISION CYCLE 16,23,27"/>
    <property type="match status" value="1"/>
</dbReference>
<dbReference type="PROSITE" id="PS50005">
    <property type="entry name" value="TPR"/>
    <property type="match status" value="2"/>
</dbReference>
<proteinExistence type="predicted"/>
<gene>
    <name evidence="2" type="ORF">SAMN05443292_2294</name>
</gene>
<dbReference type="Pfam" id="PF13181">
    <property type="entry name" value="TPR_8"/>
    <property type="match status" value="1"/>
</dbReference>
<reference evidence="2 3" key="1">
    <citation type="submission" date="2016-10" db="EMBL/GenBank/DDBJ databases">
        <authorList>
            <person name="de Groot N.N."/>
        </authorList>
    </citation>
    <scope>NUCLEOTIDE SEQUENCE [LARGE SCALE GENOMIC DNA]</scope>
    <source>
        <strain evidence="2 3">DSM 26000</strain>
    </source>
</reference>
<evidence type="ECO:0000256" key="1">
    <source>
        <dbReference type="PROSITE-ProRule" id="PRU00339"/>
    </source>
</evidence>
<dbReference type="InterPro" id="IPR011990">
    <property type="entry name" value="TPR-like_helical_dom_sf"/>
</dbReference>
<dbReference type="Proteomes" id="UP000198931">
    <property type="component" value="Unassembled WGS sequence"/>
</dbReference>
<organism evidence="2 3">
    <name type="scientific">Halpernia frigidisoli</name>
    <dbReference type="NCBI Taxonomy" id="1125876"/>
    <lineage>
        <taxon>Bacteria</taxon>
        <taxon>Pseudomonadati</taxon>
        <taxon>Bacteroidota</taxon>
        <taxon>Flavobacteriia</taxon>
        <taxon>Flavobacteriales</taxon>
        <taxon>Weeksellaceae</taxon>
        <taxon>Chryseobacterium group</taxon>
        <taxon>Halpernia</taxon>
    </lineage>
</organism>
<keyword evidence="1" id="KW-0802">TPR repeat</keyword>
<dbReference type="InterPro" id="IPR019734">
    <property type="entry name" value="TPR_rpt"/>
</dbReference>
<dbReference type="AlphaFoldDB" id="A0A1I3HME3"/>
<accession>A0A1I3HME3</accession>
<dbReference type="EMBL" id="FOQT01000004">
    <property type="protein sequence ID" value="SFI36948.1"/>
    <property type="molecule type" value="Genomic_DNA"/>
</dbReference>
<evidence type="ECO:0000313" key="2">
    <source>
        <dbReference type="EMBL" id="SFI36948.1"/>
    </source>
</evidence>
<protein>
    <submittedName>
        <fullName evidence="2">Tetratricopeptide repeat-containing protein</fullName>
    </submittedName>
</protein>
<feature type="repeat" description="TPR" evidence="1">
    <location>
        <begin position="197"/>
        <end position="230"/>
    </location>
</feature>
<name>A0A1I3HME3_9FLAO</name>
<dbReference type="STRING" id="1125876.SAMN05443292_2294"/>